<dbReference type="Gene3D" id="2.40.160.20">
    <property type="match status" value="1"/>
</dbReference>
<organism evidence="1 2">
    <name type="scientific">Candidatus Nitronauta litoralis</name>
    <dbReference type="NCBI Taxonomy" id="2705533"/>
    <lineage>
        <taxon>Bacteria</taxon>
        <taxon>Pseudomonadati</taxon>
        <taxon>Nitrospinota/Tectimicrobiota group</taxon>
        <taxon>Nitrospinota</taxon>
        <taxon>Nitrospinia</taxon>
        <taxon>Nitrospinales</taxon>
        <taxon>Nitrospinaceae</taxon>
        <taxon>Candidatus Nitronauta</taxon>
    </lineage>
</organism>
<dbReference type="InterPro" id="IPR011250">
    <property type="entry name" value="OMP/PagP_B-barrel"/>
</dbReference>
<protein>
    <submittedName>
        <fullName evidence="1">Acyloxyacyl hydrolase</fullName>
    </submittedName>
</protein>
<dbReference type="InterPro" id="IPR018550">
    <property type="entry name" value="Lipid-A_deacylase-rel"/>
</dbReference>
<dbReference type="Proteomes" id="UP000594688">
    <property type="component" value="Chromosome"/>
</dbReference>
<dbReference type="AlphaFoldDB" id="A0A7T0BZH0"/>
<reference evidence="1 2" key="1">
    <citation type="submission" date="2020-02" db="EMBL/GenBank/DDBJ databases">
        <title>Genomic and physiological characterization of two novel Nitrospinaceae genera.</title>
        <authorList>
            <person name="Mueller A.J."/>
            <person name="Jung M.-Y."/>
            <person name="Strachan C.R."/>
            <person name="Herbold C.W."/>
            <person name="Kirkegaard R.H."/>
            <person name="Daims H."/>
        </authorList>
    </citation>
    <scope>NUCLEOTIDE SEQUENCE [LARGE SCALE GENOMIC DNA]</scope>
    <source>
        <strain evidence="1">EB</strain>
    </source>
</reference>
<evidence type="ECO:0000313" key="2">
    <source>
        <dbReference type="Proteomes" id="UP000594688"/>
    </source>
</evidence>
<gene>
    <name evidence="1" type="ORF">G3M70_08010</name>
</gene>
<dbReference type="KEGG" id="nli:G3M70_08010"/>
<dbReference type="SUPFAM" id="SSF56925">
    <property type="entry name" value="OMPA-like"/>
    <property type="match status" value="1"/>
</dbReference>
<dbReference type="GO" id="GO:0016787">
    <property type="term" value="F:hydrolase activity"/>
    <property type="evidence" value="ECO:0007669"/>
    <property type="project" value="UniProtKB-KW"/>
</dbReference>
<accession>A0A7T0BZH0</accession>
<dbReference type="EMBL" id="CP048685">
    <property type="protein sequence ID" value="QPJ63752.1"/>
    <property type="molecule type" value="Genomic_DNA"/>
</dbReference>
<dbReference type="Pfam" id="PF09411">
    <property type="entry name" value="PagL"/>
    <property type="match status" value="1"/>
</dbReference>
<proteinExistence type="predicted"/>
<evidence type="ECO:0000313" key="1">
    <source>
        <dbReference type="EMBL" id="QPJ63752.1"/>
    </source>
</evidence>
<keyword evidence="1" id="KW-0378">Hydrolase</keyword>
<name>A0A7T0BZH0_9BACT</name>
<sequence>MGAFESRFGRGTTQWGINGGFGYTIDLPSTNFGAPDRTNIDFLYLFPHFKYNLTGVIGDSFYRGALYWVAEAGAIFSVSDSTRVIRNPVTGAATLTTTDTAPAVQFGFVPVQVEYKFLGPTRRWAPTIIVGAGFSYGDFDDGAIEISTDFEFILNVGGGIEYFLEDNKSISVGYRLYHLSNSGIERPNIGLNAHLFTVGYSF</sequence>